<keyword evidence="1" id="KW-0472">Membrane</keyword>
<keyword evidence="1" id="KW-1133">Transmembrane helix</keyword>
<proteinExistence type="predicted"/>
<keyword evidence="1" id="KW-0812">Transmembrane</keyword>
<protein>
    <recommendedName>
        <fullName evidence="2">SAM domain-containing protein</fullName>
    </recommendedName>
</protein>
<evidence type="ECO:0000313" key="3">
    <source>
        <dbReference type="EMBL" id="TPX57484.1"/>
    </source>
</evidence>
<feature type="transmembrane region" description="Helical" evidence="1">
    <location>
        <begin position="82"/>
        <end position="103"/>
    </location>
</feature>
<dbReference type="Gene3D" id="1.10.150.50">
    <property type="entry name" value="Transcription Factor, Ets-1"/>
    <property type="match status" value="1"/>
</dbReference>
<evidence type="ECO:0000259" key="2">
    <source>
        <dbReference type="PROSITE" id="PS50105"/>
    </source>
</evidence>
<dbReference type="OrthoDB" id="2160627at2759"/>
<dbReference type="InterPro" id="IPR001660">
    <property type="entry name" value="SAM"/>
</dbReference>
<dbReference type="InterPro" id="IPR003118">
    <property type="entry name" value="Pointed_dom"/>
</dbReference>
<evidence type="ECO:0000256" key="1">
    <source>
        <dbReference type="SAM" id="Phobius"/>
    </source>
</evidence>
<name>A0A507E0W6_9FUNG</name>
<organism evidence="3 4">
    <name type="scientific">Chytriomyces confervae</name>
    <dbReference type="NCBI Taxonomy" id="246404"/>
    <lineage>
        <taxon>Eukaryota</taxon>
        <taxon>Fungi</taxon>
        <taxon>Fungi incertae sedis</taxon>
        <taxon>Chytridiomycota</taxon>
        <taxon>Chytridiomycota incertae sedis</taxon>
        <taxon>Chytridiomycetes</taxon>
        <taxon>Chytridiales</taxon>
        <taxon>Chytriomycetaceae</taxon>
        <taxon>Chytriomyces</taxon>
    </lineage>
</organism>
<comment type="caution">
    <text evidence="3">The sequence shown here is derived from an EMBL/GenBank/DDBJ whole genome shotgun (WGS) entry which is preliminary data.</text>
</comment>
<gene>
    <name evidence="3" type="ORF">CcCBS67573_g09249</name>
</gene>
<dbReference type="Proteomes" id="UP000320333">
    <property type="component" value="Unassembled WGS sequence"/>
</dbReference>
<evidence type="ECO:0000313" key="4">
    <source>
        <dbReference type="Proteomes" id="UP000320333"/>
    </source>
</evidence>
<dbReference type="SUPFAM" id="SSF47769">
    <property type="entry name" value="SAM/Pointed domain"/>
    <property type="match status" value="1"/>
</dbReference>
<keyword evidence="4" id="KW-1185">Reference proteome</keyword>
<dbReference type="InterPro" id="IPR013761">
    <property type="entry name" value="SAM/pointed_sf"/>
</dbReference>
<sequence>MIPTELRWLTSLESMRFESNHLSGKIPCEFTKLNPRNDLELANLTDIEFVVFCYNNKTDAKPDNPKLRATGSDSPQTSSIPIIGGVVSAVVVLAIFIGIYICYCQRRNKKTQAFATDELQSANGTNVAEPLSSSSLTSSSSVGRVEVAESNATNEFLVARDYKPLQEKSHILDNLAGSPLDGSQDVTVKTLAVAGNSSANVSIALSSGDFTSKGGPRILPENPTDWNMEETAQWLLQRFGNVKLSSMALGQRINGRTLLMMEREDLISGLGLQTVGDWFLFEEAVAELRSRSAQQSAQGGESPPSYQ</sequence>
<dbReference type="Pfam" id="PF02198">
    <property type="entry name" value="SAM_PNT"/>
    <property type="match status" value="1"/>
</dbReference>
<dbReference type="GO" id="GO:0043565">
    <property type="term" value="F:sequence-specific DNA binding"/>
    <property type="evidence" value="ECO:0007669"/>
    <property type="project" value="InterPro"/>
</dbReference>
<accession>A0A507E0W6</accession>
<dbReference type="EMBL" id="QEAP01000767">
    <property type="protein sequence ID" value="TPX57484.1"/>
    <property type="molecule type" value="Genomic_DNA"/>
</dbReference>
<reference evidence="3 4" key="1">
    <citation type="journal article" date="2019" name="Sci. Rep.">
        <title>Comparative genomics of chytrid fungi reveal insights into the obligate biotrophic and pathogenic lifestyle of Synchytrium endobioticum.</title>
        <authorList>
            <person name="van de Vossenberg B.T.L.H."/>
            <person name="Warris S."/>
            <person name="Nguyen H.D.T."/>
            <person name="van Gent-Pelzer M.P.E."/>
            <person name="Joly D.L."/>
            <person name="van de Geest H.C."/>
            <person name="Bonants P.J.M."/>
            <person name="Smith D.S."/>
            <person name="Levesque C.A."/>
            <person name="van der Lee T.A.J."/>
        </authorList>
    </citation>
    <scope>NUCLEOTIDE SEQUENCE [LARGE SCALE GENOMIC DNA]</scope>
    <source>
        <strain evidence="3 4">CBS 675.73</strain>
    </source>
</reference>
<dbReference type="AlphaFoldDB" id="A0A507E0W6"/>
<dbReference type="PROSITE" id="PS50105">
    <property type="entry name" value="SAM_DOMAIN"/>
    <property type="match status" value="1"/>
</dbReference>
<feature type="domain" description="SAM" evidence="2">
    <location>
        <begin position="226"/>
        <end position="291"/>
    </location>
</feature>